<gene>
    <name evidence="1" type="ORF">K488DRAFT_48824</name>
</gene>
<proteinExistence type="predicted"/>
<dbReference type="Proteomes" id="UP000814128">
    <property type="component" value="Unassembled WGS sequence"/>
</dbReference>
<organism evidence="1 2">
    <name type="scientific">Vararia minispora EC-137</name>
    <dbReference type="NCBI Taxonomy" id="1314806"/>
    <lineage>
        <taxon>Eukaryota</taxon>
        <taxon>Fungi</taxon>
        <taxon>Dikarya</taxon>
        <taxon>Basidiomycota</taxon>
        <taxon>Agaricomycotina</taxon>
        <taxon>Agaricomycetes</taxon>
        <taxon>Russulales</taxon>
        <taxon>Lachnocladiaceae</taxon>
        <taxon>Vararia</taxon>
    </lineage>
</organism>
<evidence type="ECO:0000313" key="2">
    <source>
        <dbReference type="Proteomes" id="UP000814128"/>
    </source>
</evidence>
<protein>
    <submittedName>
        <fullName evidence="1">Carboxylesterase</fullName>
    </submittedName>
</protein>
<sequence length="527" mass="58527">MANTHLDEELMTSADKVEIQTRYGPVKGRRARNGAACFLEIPFSAPVGRWKDPQPLPDDYRYEDKEYIRESKYAAQPANNGQAVGVPIKDVLGNGEPSEDPLFVNVVVPPSFPSEAKFPVKVYIHGGFLQFGSPHGLSGQHQYASEARNQIFVNIGYRLSVFGFLASAKVGLDGNYGFKDQWLALEWVKANISAFGGDPDDIEVSGLSAGAHSVHQLLHYASHLPHGVLAPFTSAVLQSNAISTDPKPLAELDEQFDAFVMALGLDPSAPDILSTLRDPKHVPWRRLTDLIDSEALGAHGTFRGAADGHWMSAEPGAMAWQRSGGLARGLAAHGVRSVVLGDLTEEWYLYAIAHPVETVADVKTNLLRYYPADVVEKLMDIYAGEGRIKERMTKEEVFRLFGDILSQGQVHLPVRLLHRDLLAAGFPVARYEIQWTPEQVRPLGYVTHATDRALWAFRKPILKPDQVHVAREWLDAVDKEIKRLKAGEKPKALKDILVLKVDKTVVWTEDVRWDRWITARTALPGED</sequence>
<reference evidence="1" key="1">
    <citation type="submission" date="2021-02" db="EMBL/GenBank/DDBJ databases">
        <authorList>
            <consortium name="DOE Joint Genome Institute"/>
            <person name="Ahrendt S."/>
            <person name="Looney B.P."/>
            <person name="Miyauchi S."/>
            <person name="Morin E."/>
            <person name="Drula E."/>
            <person name="Courty P.E."/>
            <person name="Chicoki N."/>
            <person name="Fauchery L."/>
            <person name="Kohler A."/>
            <person name="Kuo A."/>
            <person name="Labutti K."/>
            <person name="Pangilinan J."/>
            <person name="Lipzen A."/>
            <person name="Riley R."/>
            <person name="Andreopoulos W."/>
            <person name="He G."/>
            <person name="Johnson J."/>
            <person name="Barry K.W."/>
            <person name="Grigoriev I.V."/>
            <person name="Nagy L."/>
            <person name="Hibbett D."/>
            <person name="Henrissat B."/>
            <person name="Matheny P.B."/>
            <person name="Labbe J."/>
            <person name="Martin F."/>
        </authorList>
    </citation>
    <scope>NUCLEOTIDE SEQUENCE</scope>
    <source>
        <strain evidence="1">EC-137</strain>
    </source>
</reference>
<keyword evidence="2" id="KW-1185">Reference proteome</keyword>
<name>A0ACB8QMP2_9AGAM</name>
<accession>A0ACB8QMP2</accession>
<reference evidence="1" key="2">
    <citation type="journal article" date="2022" name="New Phytol.">
        <title>Evolutionary transition to the ectomycorrhizal habit in the genomes of a hyperdiverse lineage of mushroom-forming fungi.</title>
        <authorList>
            <person name="Looney B."/>
            <person name="Miyauchi S."/>
            <person name="Morin E."/>
            <person name="Drula E."/>
            <person name="Courty P.E."/>
            <person name="Kohler A."/>
            <person name="Kuo A."/>
            <person name="LaButti K."/>
            <person name="Pangilinan J."/>
            <person name="Lipzen A."/>
            <person name="Riley R."/>
            <person name="Andreopoulos W."/>
            <person name="He G."/>
            <person name="Johnson J."/>
            <person name="Nolan M."/>
            <person name="Tritt A."/>
            <person name="Barry K.W."/>
            <person name="Grigoriev I.V."/>
            <person name="Nagy L.G."/>
            <person name="Hibbett D."/>
            <person name="Henrissat B."/>
            <person name="Matheny P.B."/>
            <person name="Labbe J."/>
            <person name="Martin F.M."/>
        </authorList>
    </citation>
    <scope>NUCLEOTIDE SEQUENCE</scope>
    <source>
        <strain evidence="1">EC-137</strain>
    </source>
</reference>
<comment type="caution">
    <text evidence="1">The sequence shown here is derived from an EMBL/GenBank/DDBJ whole genome shotgun (WGS) entry which is preliminary data.</text>
</comment>
<evidence type="ECO:0000313" key="1">
    <source>
        <dbReference type="EMBL" id="KAI0032927.1"/>
    </source>
</evidence>
<dbReference type="EMBL" id="MU273532">
    <property type="protein sequence ID" value="KAI0032927.1"/>
    <property type="molecule type" value="Genomic_DNA"/>
</dbReference>